<evidence type="ECO:0000313" key="5">
    <source>
        <dbReference type="EMBL" id="CAF3843351.1"/>
    </source>
</evidence>
<dbReference type="GO" id="GO:0003950">
    <property type="term" value="F:NAD+ poly-ADP-ribosyltransferase activity"/>
    <property type="evidence" value="ECO:0007669"/>
    <property type="project" value="UniProtKB-UniRule"/>
</dbReference>
<sequence length="224" mass="25652">MSFDTSDEEEQDSDCSDSQAQELSYKLKPSYSPVEQDSNANGAKSRNNNQLRCRLNPGSDEHTFVLQKFQETMQQNNSYSQIIVIEQIHNETWLLQYEVQRNGLFEQLKKDTEQFLFHGCADIAVENIIKRGFDRNRAGEVHGKSYGRGVYFSRSALESHGYTKANQSAERHMFLTRVLVGNTMQGNSSVKYIPDGYHTTSNGKDIFVTYHDSQAYAAYLIVYK</sequence>
<dbReference type="AlphaFoldDB" id="A0A814MAS3"/>
<dbReference type="GO" id="GO:1990404">
    <property type="term" value="F:NAD+-protein mono-ADP-ribosyltransferase activity"/>
    <property type="evidence" value="ECO:0007669"/>
    <property type="project" value="TreeGrafter"/>
</dbReference>
<name>A0A814MAS3_9BILA</name>
<dbReference type="Gene3D" id="3.90.228.10">
    <property type="match status" value="1"/>
</dbReference>
<feature type="compositionally biased region" description="Acidic residues" evidence="2">
    <location>
        <begin position="1"/>
        <end position="15"/>
    </location>
</feature>
<feature type="region of interest" description="Disordered" evidence="2">
    <location>
        <begin position="1"/>
        <end position="54"/>
    </location>
</feature>
<gene>
    <name evidence="4" type="ORF">GPM918_LOCUS17576</name>
    <name evidence="5" type="ORF">SRO942_LOCUS17569</name>
</gene>
<keyword evidence="1" id="KW-0328">Glycosyltransferase</keyword>
<keyword evidence="6" id="KW-1185">Reference proteome</keyword>
<dbReference type="PROSITE" id="PS51059">
    <property type="entry name" value="PARP_CATALYTIC"/>
    <property type="match status" value="1"/>
</dbReference>
<dbReference type="Proteomes" id="UP000663829">
    <property type="component" value="Unassembled WGS sequence"/>
</dbReference>
<feature type="domain" description="PARP catalytic" evidence="3">
    <location>
        <begin position="35"/>
        <end position="224"/>
    </location>
</feature>
<dbReference type="Pfam" id="PF00644">
    <property type="entry name" value="PARP"/>
    <property type="match status" value="1"/>
</dbReference>
<dbReference type="PANTHER" id="PTHR45740">
    <property type="entry name" value="POLY [ADP-RIBOSE] POLYMERASE"/>
    <property type="match status" value="1"/>
</dbReference>
<dbReference type="GO" id="GO:0005634">
    <property type="term" value="C:nucleus"/>
    <property type="evidence" value="ECO:0007669"/>
    <property type="project" value="TreeGrafter"/>
</dbReference>
<dbReference type="PANTHER" id="PTHR45740:SF2">
    <property type="entry name" value="POLY [ADP-RIBOSE] POLYMERASE"/>
    <property type="match status" value="1"/>
</dbReference>
<dbReference type="EC" id="2.4.2.-" evidence="1"/>
<dbReference type="InterPro" id="IPR051712">
    <property type="entry name" value="ARTD-AVP"/>
</dbReference>
<comment type="caution">
    <text evidence="4">The sequence shown here is derived from an EMBL/GenBank/DDBJ whole genome shotgun (WGS) entry which is preliminary data.</text>
</comment>
<dbReference type="InterPro" id="IPR012317">
    <property type="entry name" value="Poly(ADP-ribose)pol_cat_dom"/>
</dbReference>
<accession>A0A814MAS3</accession>
<reference evidence="4" key="1">
    <citation type="submission" date="2021-02" db="EMBL/GenBank/DDBJ databases">
        <authorList>
            <person name="Nowell W R."/>
        </authorList>
    </citation>
    <scope>NUCLEOTIDE SEQUENCE</scope>
</reference>
<dbReference type="OrthoDB" id="6133115at2759"/>
<evidence type="ECO:0000313" key="4">
    <source>
        <dbReference type="EMBL" id="CAF1077059.1"/>
    </source>
</evidence>
<feature type="compositionally biased region" description="Polar residues" evidence="2">
    <location>
        <begin position="33"/>
        <end position="51"/>
    </location>
</feature>
<dbReference type="EMBL" id="CAJOBC010004865">
    <property type="protein sequence ID" value="CAF3843351.1"/>
    <property type="molecule type" value="Genomic_DNA"/>
</dbReference>
<organism evidence="4 6">
    <name type="scientific">Didymodactylos carnosus</name>
    <dbReference type="NCBI Taxonomy" id="1234261"/>
    <lineage>
        <taxon>Eukaryota</taxon>
        <taxon>Metazoa</taxon>
        <taxon>Spiralia</taxon>
        <taxon>Gnathifera</taxon>
        <taxon>Rotifera</taxon>
        <taxon>Eurotatoria</taxon>
        <taxon>Bdelloidea</taxon>
        <taxon>Philodinida</taxon>
        <taxon>Philodinidae</taxon>
        <taxon>Didymodactylos</taxon>
    </lineage>
</organism>
<dbReference type="EMBL" id="CAJNOQ010004867">
    <property type="protein sequence ID" value="CAF1077059.1"/>
    <property type="molecule type" value="Genomic_DNA"/>
</dbReference>
<keyword evidence="1" id="KW-0520">NAD</keyword>
<proteinExistence type="predicted"/>
<dbReference type="Proteomes" id="UP000681722">
    <property type="component" value="Unassembled WGS sequence"/>
</dbReference>
<evidence type="ECO:0000256" key="1">
    <source>
        <dbReference type="RuleBase" id="RU362114"/>
    </source>
</evidence>
<evidence type="ECO:0000313" key="6">
    <source>
        <dbReference type="Proteomes" id="UP000663829"/>
    </source>
</evidence>
<protein>
    <recommendedName>
        <fullName evidence="1">Poly [ADP-ribose] polymerase</fullName>
        <shortName evidence="1">PARP</shortName>
        <ecNumber evidence="1">2.4.2.-</ecNumber>
    </recommendedName>
</protein>
<dbReference type="SUPFAM" id="SSF56399">
    <property type="entry name" value="ADP-ribosylation"/>
    <property type="match status" value="1"/>
</dbReference>
<evidence type="ECO:0000259" key="3">
    <source>
        <dbReference type="PROSITE" id="PS51059"/>
    </source>
</evidence>
<keyword evidence="1" id="KW-0808">Transferase</keyword>
<evidence type="ECO:0000256" key="2">
    <source>
        <dbReference type="SAM" id="MobiDB-lite"/>
    </source>
</evidence>